<feature type="compositionally biased region" description="Low complexity" evidence="5">
    <location>
        <begin position="547"/>
        <end position="559"/>
    </location>
</feature>
<reference evidence="8" key="1">
    <citation type="submission" date="2015-02" db="EMBL/GenBank/DDBJ databases">
        <title>Genome sequencing for Strongylocentrotus purpuratus.</title>
        <authorList>
            <person name="Murali S."/>
            <person name="Liu Y."/>
            <person name="Vee V."/>
            <person name="English A."/>
            <person name="Wang M."/>
            <person name="Skinner E."/>
            <person name="Han Y."/>
            <person name="Muzny D.M."/>
            <person name="Worley K.C."/>
            <person name="Gibbs R.A."/>
        </authorList>
    </citation>
    <scope>NUCLEOTIDE SEQUENCE</scope>
</reference>
<dbReference type="OrthoDB" id="10139649at2759"/>
<dbReference type="InParanoid" id="A0A7M7NVP1"/>
<dbReference type="InterPro" id="IPR035802">
    <property type="entry name" value="ENTH/VHS_tepsin"/>
</dbReference>
<organism evidence="7 8">
    <name type="scientific">Strongylocentrotus purpuratus</name>
    <name type="common">Purple sea urchin</name>
    <dbReference type="NCBI Taxonomy" id="7668"/>
    <lineage>
        <taxon>Eukaryota</taxon>
        <taxon>Metazoa</taxon>
        <taxon>Echinodermata</taxon>
        <taxon>Eleutherozoa</taxon>
        <taxon>Echinozoa</taxon>
        <taxon>Echinoidea</taxon>
        <taxon>Euechinoidea</taxon>
        <taxon>Echinacea</taxon>
        <taxon>Camarodonta</taxon>
        <taxon>Echinidea</taxon>
        <taxon>Strongylocentrotidae</taxon>
        <taxon>Strongylocentrotus</taxon>
    </lineage>
</organism>
<dbReference type="PANTHER" id="PTHR21514:SF0">
    <property type="entry name" value="AP-4 COMPLEX ACCESSORY SUBUNIT TEPSIN"/>
    <property type="match status" value="1"/>
</dbReference>
<dbReference type="GeneID" id="115918663"/>
<dbReference type="RefSeq" id="XP_030842189.1">
    <property type="nucleotide sequence ID" value="XM_030986329.1"/>
</dbReference>
<feature type="compositionally biased region" description="Polar residues" evidence="5">
    <location>
        <begin position="229"/>
        <end position="240"/>
    </location>
</feature>
<feature type="domain" description="ENTH" evidence="6">
    <location>
        <begin position="12"/>
        <end position="145"/>
    </location>
</feature>
<dbReference type="Pfam" id="PF01417">
    <property type="entry name" value="ENTH"/>
    <property type="match status" value="1"/>
</dbReference>
<evidence type="ECO:0000313" key="8">
    <source>
        <dbReference type="Proteomes" id="UP000007110"/>
    </source>
</evidence>
<dbReference type="CDD" id="cd03572">
    <property type="entry name" value="ENTH_like_Tepsin"/>
    <property type="match status" value="1"/>
</dbReference>
<dbReference type="InterPro" id="IPR039273">
    <property type="entry name" value="TEPSIN"/>
</dbReference>
<evidence type="ECO:0000256" key="5">
    <source>
        <dbReference type="SAM" id="MobiDB-lite"/>
    </source>
</evidence>
<dbReference type="PROSITE" id="PS50942">
    <property type="entry name" value="ENTH"/>
    <property type="match status" value="1"/>
</dbReference>
<keyword evidence="8" id="KW-1185">Reference proteome</keyword>
<dbReference type="AlphaFoldDB" id="A0A7M7NVP1"/>
<keyword evidence="3" id="KW-0333">Golgi apparatus</keyword>
<evidence type="ECO:0000256" key="4">
    <source>
        <dbReference type="ARBA" id="ARBA00023329"/>
    </source>
</evidence>
<dbReference type="Pfam" id="PF25827">
    <property type="entry name" value="TVHS-like"/>
    <property type="match status" value="1"/>
</dbReference>
<evidence type="ECO:0000256" key="2">
    <source>
        <dbReference type="ARBA" id="ARBA00004601"/>
    </source>
</evidence>
<dbReference type="KEGG" id="spu:115918663"/>
<dbReference type="GO" id="GO:0031410">
    <property type="term" value="C:cytoplasmic vesicle"/>
    <property type="evidence" value="ECO:0007669"/>
    <property type="project" value="UniProtKB-SubCell"/>
</dbReference>
<keyword evidence="4" id="KW-0968">Cytoplasmic vesicle</keyword>
<sequence>MAAPNDFFSGVIGKVAFVNKWPLLLKATQDDDIPTPGYLFKEIADITYESGSNCQCLVDFLVERLEKKSCHIKYKVLKIMLHLVEQGHPSYCEGLRRKAQGIQSSAKCSGPPDPLHGMAPYVAVRKAAKALSERLFDTEVTHSRPSNHAWKQGHMTHGTRQSIEGTTKKMEGFGNTPVVSQKPVTIESLGETMRGGLQQIASKLSGENKSAMTFNQADTGYKPLHGYDPTSNHSLQSPVRQSLMSSGSSQWSPQHSIPTDYSPVMLDDDGDEIRRETISKATQASSSSSSSTLSRRWQHPRIDTPHTEGSSMLKEEDNNLIDTSSVSRGRQSNGSKSSDQLSGAGSDLSERLASVSVTDWSEEVSMVELFISGHQEGRPTPTKEELQKFVKKSSLLNCEKMIELLTSYLTTSYNTQLLCLFGIEAILKEDLISSDVALSLLSSHLTSLQGSQDKAIREKSLKILRQLERLEADTSLDQPLMPESQLIFQSVLEAAEAEIPASSANTTPLKTVLPRDAFSSSDGAPKSSGGSLFSGMTVATRSPVAPGGKTSTGMSSSSASRHKEAEEGHSVADLLIDTQFMSKSDSSETNLLLSDTKPSSVTNNRTQGEFTQVMSAPAAYSLSNVNPAATSVHQKSVDPEASQHSRVDPIMSREAGFADLWNTVSPKEASSDPKASSNQVLSQLSTATPQVDMPSQHPHPSMTLQQPVMSAQHISQMYPQLSSITLSGMTSTPINLAKKPTTGFGFVVDNDDEKQKAGASRDAFSFIQDAMKDSKS</sequence>
<dbReference type="InterPro" id="IPR058028">
    <property type="entry name" value="Tepsin_VHS/ENTH-like"/>
</dbReference>
<reference evidence="7" key="2">
    <citation type="submission" date="2021-01" db="UniProtKB">
        <authorList>
            <consortium name="EnsemblMetazoa"/>
        </authorList>
    </citation>
    <scope>IDENTIFICATION</scope>
</reference>
<accession>A0A7M7NVP1</accession>
<evidence type="ECO:0000259" key="6">
    <source>
        <dbReference type="PROSITE" id="PS50942"/>
    </source>
</evidence>
<feature type="compositionally biased region" description="Polar residues" evidence="5">
    <location>
        <begin position="320"/>
        <end position="343"/>
    </location>
</feature>
<dbReference type="SUPFAM" id="SSF48464">
    <property type="entry name" value="ENTH/VHS domain"/>
    <property type="match status" value="1"/>
</dbReference>
<dbReference type="Gene3D" id="1.25.40.90">
    <property type="match status" value="1"/>
</dbReference>
<dbReference type="InterPro" id="IPR013809">
    <property type="entry name" value="ENTH"/>
</dbReference>
<protein>
    <recommendedName>
        <fullName evidence="6">ENTH domain-containing protein</fullName>
    </recommendedName>
</protein>
<comment type="subcellular location">
    <subcellularLocation>
        <location evidence="1">Cytoplasmic vesicle</location>
    </subcellularLocation>
    <subcellularLocation>
        <location evidence="2">Golgi apparatus</location>
        <location evidence="2">trans-Golgi network</location>
    </subcellularLocation>
</comment>
<dbReference type="GO" id="GO:0032588">
    <property type="term" value="C:trans-Golgi network membrane"/>
    <property type="evidence" value="ECO:0000318"/>
    <property type="project" value="GO_Central"/>
</dbReference>
<dbReference type="EnsemblMetazoa" id="XM_030986329">
    <property type="protein sequence ID" value="XP_030842189"/>
    <property type="gene ID" value="LOC115918663"/>
</dbReference>
<evidence type="ECO:0000256" key="3">
    <source>
        <dbReference type="ARBA" id="ARBA00023034"/>
    </source>
</evidence>
<dbReference type="InterPro" id="IPR008942">
    <property type="entry name" value="ENTH_VHS"/>
</dbReference>
<evidence type="ECO:0000313" key="7">
    <source>
        <dbReference type="EnsemblMetazoa" id="XP_030842189"/>
    </source>
</evidence>
<feature type="region of interest" description="Disordered" evidence="5">
    <location>
        <begin position="516"/>
        <end position="568"/>
    </location>
</feature>
<proteinExistence type="predicted"/>
<name>A0A7M7NVP1_STRPU</name>
<feature type="compositionally biased region" description="Low complexity" evidence="5">
    <location>
        <begin position="241"/>
        <end position="256"/>
    </location>
</feature>
<dbReference type="OMA" id="CALEAMM"/>
<dbReference type="Proteomes" id="UP000007110">
    <property type="component" value="Unassembled WGS sequence"/>
</dbReference>
<feature type="region of interest" description="Disordered" evidence="5">
    <location>
        <begin position="220"/>
        <end position="345"/>
    </location>
</feature>
<evidence type="ECO:0000256" key="1">
    <source>
        <dbReference type="ARBA" id="ARBA00004541"/>
    </source>
</evidence>
<dbReference type="FunCoup" id="A0A7M7NVP1">
    <property type="interactions" value="490"/>
</dbReference>
<dbReference type="PANTHER" id="PTHR21514">
    <property type="entry name" value="AP-4 COMPLEX ACCESSORY SUBUNIT TEPSIN"/>
    <property type="match status" value="1"/>
</dbReference>